<dbReference type="GO" id="GO:0006814">
    <property type="term" value="P:sodium ion transport"/>
    <property type="evidence" value="ECO:0007669"/>
    <property type="project" value="InterPro"/>
</dbReference>
<dbReference type="SUPFAM" id="SSF103473">
    <property type="entry name" value="MFS general substrate transporter"/>
    <property type="match status" value="1"/>
</dbReference>
<comment type="subcellular location">
    <subcellularLocation>
        <location evidence="1">Cell membrane</location>
        <topology evidence="1">Multi-pass membrane protein</topology>
    </subcellularLocation>
</comment>
<dbReference type="InterPro" id="IPR001927">
    <property type="entry name" value="Na/Gal_symport"/>
</dbReference>
<feature type="transmembrane region" description="Helical" evidence="8">
    <location>
        <begin position="106"/>
        <end position="131"/>
    </location>
</feature>
<comment type="caution">
    <text evidence="9">The sequence shown here is derived from an EMBL/GenBank/DDBJ whole genome shotgun (WGS) entry which is preliminary data.</text>
</comment>
<evidence type="ECO:0000256" key="5">
    <source>
        <dbReference type="ARBA" id="ARBA00022847"/>
    </source>
</evidence>
<sequence>MDKELKLREKLVYTGGLMGQNMIYNFMSTYIMFFFTDLLGITPGAATAIVVAASLWDAVNDPMMGAIADKTRSRWGKFRPYLLFGPVFIGITTVLCFTDFRLGTSAVAVAAICYVLWGMSYTVCDIPIWALSSVASKNPDEKNQLVTLGKIGGTVGTAIVTVCGIMLIKAFGTEREAGAYTGAALILAVIGGLLMILTSLVMRERIRPDKEAVPIRQNLRTITRNKPLKLLMISLLIVNLVNNLRQVTQMYFVVYVWGDSGQLINVGISLIIGMCLGMAVSPKLLARFEKRVVYMWACILGFISSSLPFFVAGDSILTALLFLGASFAFTGVTTVSSTSMLMDGIDYSEWKLGFRGEGLVFSMNTLLNKFSATLAKGILGLGLVLMHYVENQPVTATTQWGFSFMMYLVPGICFLISMIPLFFYKISKEEKDAISAMQKQKYQEF</sequence>
<proteinExistence type="predicted"/>
<evidence type="ECO:0000256" key="7">
    <source>
        <dbReference type="ARBA" id="ARBA00023136"/>
    </source>
</evidence>
<keyword evidence="2" id="KW-0813">Transport</keyword>
<keyword evidence="7 8" id="KW-0472">Membrane</keyword>
<dbReference type="InterPro" id="IPR018043">
    <property type="entry name" value="Na/Gal_symport_CS"/>
</dbReference>
<keyword evidence="10" id="KW-1185">Reference proteome</keyword>
<feature type="transmembrane region" description="Helical" evidence="8">
    <location>
        <begin position="41"/>
        <end position="59"/>
    </location>
</feature>
<dbReference type="NCBIfam" id="TIGR00792">
    <property type="entry name" value="gph"/>
    <property type="match status" value="1"/>
</dbReference>
<reference evidence="9" key="1">
    <citation type="submission" date="2021-06" db="EMBL/GenBank/DDBJ databases">
        <title>Description of novel taxa of the family Lachnospiraceae.</title>
        <authorList>
            <person name="Chaplin A.V."/>
            <person name="Sokolova S.R."/>
            <person name="Pikina A.P."/>
            <person name="Korzhanova M."/>
            <person name="Belova V."/>
            <person name="Korostin D."/>
            <person name="Efimov B.A."/>
        </authorList>
    </citation>
    <scope>NUCLEOTIDE SEQUENCE</scope>
    <source>
        <strain evidence="9">ASD5720</strain>
    </source>
</reference>
<keyword evidence="4 8" id="KW-0812">Transmembrane</keyword>
<feature type="transmembrane region" description="Helical" evidence="8">
    <location>
        <begin position="292"/>
        <end position="313"/>
    </location>
</feature>
<dbReference type="Gene3D" id="1.20.1250.20">
    <property type="entry name" value="MFS general substrate transporter like domains"/>
    <property type="match status" value="2"/>
</dbReference>
<dbReference type="GO" id="GO:0005886">
    <property type="term" value="C:plasma membrane"/>
    <property type="evidence" value="ECO:0007669"/>
    <property type="project" value="UniProtKB-SubCell"/>
</dbReference>
<dbReference type="Pfam" id="PF13347">
    <property type="entry name" value="MFS_2"/>
    <property type="match status" value="1"/>
</dbReference>
<keyword evidence="6 8" id="KW-1133">Transmembrane helix</keyword>
<dbReference type="AlphaFoldDB" id="A0A949JZR6"/>
<dbReference type="PROSITE" id="PS00872">
    <property type="entry name" value="NA_GALACTOSIDE_SYMP"/>
    <property type="match status" value="1"/>
</dbReference>
<gene>
    <name evidence="9" type="ORF">KTH89_06415</name>
</gene>
<evidence type="ECO:0000256" key="3">
    <source>
        <dbReference type="ARBA" id="ARBA00022475"/>
    </source>
</evidence>
<organism evidence="9 10">
    <name type="scientific">Diplocloster agilis</name>
    <dbReference type="NCBI Taxonomy" id="2850323"/>
    <lineage>
        <taxon>Bacteria</taxon>
        <taxon>Bacillati</taxon>
        <taxon>Bacillota</taxon>
        <taxon>Clostridia</taxon>
        <taxon>Lachnospirales</taxon>
        <taxon>Lachnospiraceae</taxon>
        <taxon>Diplocloster</taxon>
    </lineage>
</organism>
<evidence type="ECO:0000256" key="8">
    <source>
        <dbReference type="SAM" id="Phobius"/>
    </source>
</evidence>
<feature type="transmembrane region" description="Helical" evidence="8">
    <location>
        <begin position="12"/>
        <end position="35"/>
    </location>
</feature>
<dbReference type="PANTHER" id="PTHR11328:SF24">
    <property type="entry name" value="MAJOR FACILITATOR SUPERFAMILY (MFS) PROFILE DOMAIN-CONTAINING PROTEIN"/>
    <property type="match status" value="1"/>
</dbReference>
<accession>A0A949JZR6</accession>
<feature type="transmembrane region" description="Helical" evidence="8">
    <location>
        <begin position="366"/>
        <end position="388"/>
    </location>
</feature>
<dbReference type="InterPro" id="IPR039672">
    <property type="entry name" value="MFS_2"/>
</dbReference>
<feature type="transmembrane region" description="Helical" evidence="8">
    <location>
        <begin position="151"/>
        <end position="171"/>
    </location>
</feature>
<feature type="transmembrane region" description="Helical" evidence="8">
    <location>
        <begin position="263"/>
        <end position="280"/>
    </location>
</feature>
<evidence type="ECO:0000313" key="10">
    <source>
        <dbReference type="Proteomes" id="UP000712157"/>
    </source>
</evidence>
<feature type="transmembrane region" description="Helical" evidence="8">
    <location>
        <begin position="400"/>
        <end position="424"/>
    </location>
</feature>
<evidence type="ECO:0000256" key="4">
    <source>
        <dbReference type="ARBA" id="ARBA00022692"/>
    </source>
</evidence>
<dbReference type="GO" id="GO:0008643">
    <property type="term" value="P:carbohydrate transport"/>
    <property type="evidence" value="ECO:0007669"/>
    <property type="project" value="InterPro"/>
</dbReference>
<keyword evidence="3" id="KW-1003">Cell membrane</keyword>
<dbReference type="GO" id="GO:0015293">
    <property type="term" value="F:symporter activity"/>
    <property type="evidence" value="ECO:0007669"/>
    <property type="project" value="UniProtKB-KW"/>
</dbReference>
<evidence type="ECO:0000256" key="6">
    <source>
        <dbReference type="ARBA" id="ARBA00022989"/>
    </source>
</evidence>
<evidence type="ECO:0000256" key="2">
    <source>
        <dbReference type="ARBA" id="ARBA00022448"/>
    </source>
</evidence>
<name>A0A949JZR6_9FIRM</name>
<dbReference type="EMBL" id="JAHQCW010000007">
    <property type="protein sequence ID" value="MBU9736165.1"/>
    <property type="molecule type" value="Genomic_DNA"/>
</dbReference>
<evidence type="ECO:0000256" key="1">
    <source>
        <dbReference type="ARBA" id="ARBA00004651"/>
    </source>
</evidence>
<protein>
    <submittedName>
        <fullName evidence="9">Glycoside-pentoside-hexuronide (GPH):cation symporter</fullName>
    </submittedName>
</protein>
<evidence type="ECO:0000313" key="9">
    <source>
        <dbReference type="EMBL" id="MBU9736165.1"/>
    </source>
</evidence>
<dbReference type="InterPro" id="IPR036259">
    <property type="entry name" value="MFS_trans_sf"/>
</dbReference>
<dbReference type="Proteomes" id="UP000712157">
    <property type="component" value="Unassembled WGS sequence"/>
</dbReference>
<dbReference type="RefSeq" id="WP_238721089.1">
    <property type="nucleotide sequence ID" value="NZ_JAHQCW010000007.1"/>
</dbReference>
<dbReference type="CDD" id="cd17332">
    <property type="entry name" value="MFS_MelB_like"/>
    <property type="match status" value="1"/>
</dbReference>
<feature type="transmembrane region" description="Helical" evidence="8">
    <location>
        <begin position="319"/>
        <end position="345"/>
    </location>
</feature>
<keyword evidence="5" id="KW-0769">Symport</keyword>
<feature type="transmembrane region" description="Helical" evidence="8">
    <location>
        <begin position="80"/>
        <end position="100"/>
    </location>
</feature>
<feature type="transmembrane region" description="Helical" evidence="8">
    <location>
        <begin position="177"/>
        <end position="201"/>
    </location>
</feature>
<dbReference type="PANTHER" id="PTHR11328">
    <property type="entry name" value="MAJOR FACILITATOR SUPERFAMILY DOMAIN-CONTAINING PROTEIN"/>
    <property type="match status" value="1"/>
</dbReference>
<feature type="transmembrane region" description="Helical" evidence="8">
    <location>
        <begin position="230"/>
        <end position="257"/>
    </location>
</feature>